<proteinExistence type="inferred from homology"/>
<evidence type="ECO:0000313" key="3">
    <source>
        <dbReference type="EMBL" id="KAK0649076.1"/>
    </source>
</evidence>
<dbReference type="GO" id="GO:0008168">
    <property type="term" value="F:methyltransferase activity"/>
    <property type="evidence" value="ECO:0007669"/>
    <property type="project" value="UniProtKB-KW"/>
</dbReference>
<protein>
    <submittedName>
        <fullName evidence="3">Methyltransferase</fullName>
    </submittedName>
</protein>
<gene>
    <name evidence="3" type="ORF">B0T16DRAFT_389208</name>
</gene>
<dbReference type="PANTHER" id="PTHR43591">
    <property type="entry name" value="METHYLTRANSFERASE"/>
    <property type="match status" value="1"/>
</dbReference>
<dbReference type="InterPro" id="IPR029063">
    <property type="entry name" value="SAM-dependent_MTases_sf"/>
</dbReference>
<dbReference type="AlphaFoldDB" id="A0AA39YCM8"/>
<dbReference type="EMBL" id="JAULSV010000003">
    <property type="protein sequence ID" value="KAK0649076.1"/>
    <property type="molecule type" value="Genomic_DNA"/>
</dbReference>
<dbReference type="GO" id="GO:0032259">
    <property type="term" value="P:methylation"/>
    <property type="evidence" value="ECO:0007669"/>
    <property type="project" value="UniProtKB-KW"/>
</dbReference>
<name>A0AA39YCM8_9PEZI</name>
<dbReference type="CDD" id="cd02440">
    <property type="entry name" value="AdoMet_MTases"/>
    <property type="match status" value="1"/>
</dbReference>
<evidence type="ECO:0000313" key="4">
    <source>
        <dbReference type="Proteomes" id="UP001174936"/>
    </source>
</evidence>
<dbReference type="Gene3D" id="3.40.50.150">
    <property type="entry name" value="Vaccinia Virus protein VP39"/>
    <property type="match status" value="1"/>
</dbReference>
<accession>A0AA39YCM8</accession>
<evidence type="ECO:0000256" key="1">
    <source>
        <dbReference type="ARBA" id="ARBA00038158"/>
    </source>
</evidence>
<keyword evidence="3" id="KW-0808">Transferase</keyword>
<reference evidence="3" key="1">
    <citation type="submission" date="2023-06" db="EMBL/GenBank/DDBJ databases">
        <title>Genome-scale phylogeny and comparative genomics of the fungal order Sordariales.</title>
        <authorList>
            <consortium name="Lawrence Berkeley National Laboratory"/>
            <person name="Hensen N."/>
            <person name="Bonometti L."/>
            <person name="Westerberg I."/>
            <person name="Brannstrom I.O."/>
            <person name="Guillou S."/>
            <person name="Cros-Aarteil S."/>
            <person name="Calhoun S."/>
            <person name="Haridas S."/>
            <person name="Kuo A."/>
            <person name="Mondo S."/>
            <person name="Pangilinan J."/>
            <person name="Riley R."/>
            <person name="Labutti K."/>
            <person name="Andreopoulos B."/>
            <person name="Lipzen A."/>
            <person name="Chen C."/>
            <person name="Yanf M."/>
            <person name="Daum C."/>
            <person name="Ng V."/>
            <person name="Clum A."/>
            <person name="Steindorff A."/>
            <person name="Ohm R."/>
            <person name="Martin F."/>
            <person name="Silar P."/>
            <person name="Natvig D."/>
            <person name="Lalanne C."/>
            <person name="Gautier V."/>
            <person name="Ament-Velasquez S.L."/>
            <person name="Kruys A."/>
            <person name="Hutchinson M.I."/>
            <person name="Powell A.J."/>
            <person name="Barry K."/>
            <person name="Miller A.N."/>
            <person name="Grigoriev I.V."/>
            <person name="Debuchy R."/>
            <person name="Gladieux P."/>
            <person name="Thoren M.H."/>
            <person name="Johannesson H."/>
        </authorList>
    </citation>
    <scope>NUCLEOTIDE SEQUENCE</scope>
    <source>
        <strain evidence="3">SMH2532-1</strain>
    </source>
</reference>
<dbReference type="Proteomes" id="UP001174936">
    <property type="component" value="Unassembled WGS sequence"/>
</dbReference>
<organism evidence="3 4">
    <name type="scientific">Cercophora newfieldiana</name>
    <dbReference type="NCBI Taxonomy" id="92897"/>
    <lineage>
        <taxon>Eukaryota</taxon>
        <taxon>Fungi</taxon>
        <taxon>Dikarya</taxon>
        <taxon>Ascomycota</taxon>
        <taxon>Pezizomycotina</taxon>
        <taxon>Sordariomycetes</taxon>
        <taxon>Sordariomycetidae</taxon>
        <taxon>Sordariales</taxon>
        <taxon>Lasiosphaeriaceae</taxon>
        <taxon>Cercophora</taxon>
    </lineage>
</organism>
<dbReference type="PANTHER" id="PTHR43591:SF10">
    <property type="entry name" value="ABC TRANSMEMBRANE TYPE-1 DOMAIN-CONTAINING PROTEIN-RELATED"/>
    <property type="match status" value="1"/>
</dbReference>
<dbReference type="Pfam" id="PF13489">
    <property type="entry name" value="Methyltransf_23"/>
    <property type="match status" value="1"/>
</dbReference>
<comment type="caution">
    <text evidence="3">The sequence shown here is derived from an EMBL/GenBank/DDBJ whole genome shotgun (WGS) entry which is preliminary data.</text>
</comment>
<keyword evidence="4" id="KW-1185">Reference proteome</keyword>
<keyword evidence="3" id="KW-0489">Methyltransferase</keyword>
<evidence type="ECO:0000256" key="2">
    <source>
        <dbReference type="SAM" id="MobiDB-lite"/>
    </source>
</evidence>
<dbReference type="SUPFAM" id="SSF53335">
    <property type="entry name" value="S-adenosyl-L-methionine-dependent methyltransferases"/>
    <property type="match status" value="1"/>
</dbReference>
<feature type="region of interest" description="Disordered" evidence="2">
    <location>
        <begin position="21"/>
        <end position="40"/>
    </location>
</feature>
<sequence length="334" mass="38028">MITNERIPSSFEFTFENILESRTPHRQSPADDEDSESLVSSARDFPERFGRTYHAYKDGAYVFPNDDNERARMEYLGQRIISEILDGRLHLAPFSRGCPPKRVLDVATGTGDWVTQMGDRYPTAYVEGIDLSPIQPQIVPPNVQFFVQDASEPWEYRQPFDYIHTRMTLGSFSDFKTEVIQQAFDALEPGGWLESLDAKSMIQCDDGTLDPDSPIAHWSHDINTASEIIGKPLSVAHHLKTWFEEVGFVDVHEQVYKLPMNGWPTDPFWSGIGKMSEQNLLQGLDGFSLGLLHKAFGRTPEEIRVALVDTRKDIQNTDIHAYQMLYVVWGRKPG</sequence>
<comment type="similarity">
    <text evidence="1">Belongs to the methyltransferase superfamily. LaeA methyltransferase family.</text>
</comment>